<proteinExistence type="predicted"/>
<dbReference type="Proteomes" id="UP000012137">
    <property type="component" value="Unassembled WGS sequence"/>
</dbReference>
<dbReference type="EMBL" id="AHMZ02000059">
    <property type="protein sequence ID" value="EMN31489.1"/>
    <property type="molecule type" value="Genomic_DNA"/>
</dbReference>
<sequence length="85" mass="9990">MKQMSLLIGSWKAKEIFGSEESGNDKEKLIVRTILKIPGLSEIMEKFVKLHQEDQNAIIEIINRFYYLSMSKFKNKKVTLNIYHI</sequence>
<dbReference type="AlphaFoldDB" id="M6KBE3"/>
<name>M6KBE3_LEPIR</name>
<evidence type="ECO:0000313" key="2">
    <source>
        <dbReference type="Proteomes" id="UP000012137"/>
    </source>
</evidence>
<comment type="caution">
    <text evidence="1">The sequence shown here is derived from an EMBL/GenBank/DDBJ whole genome shotgun (WGS) entry which is preliminary data.</text>
</comment>
<reference evidence="1 2" key="1">
    <citation type="submission" date="2013-01" db="EMBL/GenBank/DDBJ databases">
        <authorList>
            <person name="Harkins D.M."/>
            <person name="Durkin A.S."/>
            <person name="Brinkac L.M."/>
            <person name="Haft D.H."/>
            <person name="Selengut J.D."/>
            <person name="Sanka R."/>
            <person name="DePew J."/>
            <person name="Purushe J."/>
            <person name="Peacock S.J."/>
            <person name="Thaipadungpanit J."/>
            <person name="Wuthiekanun V.W."/>
            <person name="Day N.P."/>
            <person name="Vinetz J.M."/>
            <person name="Sutton G.G."/>
            <person name="Nierman W.C."/>
            <person name="Fouts D.E."/>
        </authorList>
    </citation>
    <scope>NUCLEOTIDE SEQUENCE [LARGE SCALE GENOMIC DNA]</scope>
    <source>
        <strain evidence="1 2">L0374</strain>
    </source>
</reference>
<protein>
    <submittedName>
        <fullName evidence="1">Uncharacterized protein</fullName>
    </submittedName>
</protein>
<evidence type="ECO:0000313" key="1">
    <source>
        <dbReference type="EMBL" id="EMN31489.1"/>
    </source>
</evidence>
<accession>M6KBE3</accession>
<gene>
    <name evidence="1" type="ORF">LEP1GSC083_0056</name>
</gene>
<organism evidence="1 2">
    <name type="scientific">Leptospira interrogans serovar Pyrogenes str. L0374</name>
    <dbReference type="NCBI Taxonomy" id="1049928"/>
    <lineage>
        <taxon>Bacteria</taxon>
        <taxon>Pseudomonadati</taxon>
        <taxon>Spirochaetota</taxon>
        <taxon>Spirochaetia</taxon>
        <taxon>Leptospirales</taxon>
        <taxon>Leptospiraceae</taxon>
        <taxon>Leptospira</taxon>
    </lineage>
</organism>